<evidence type="ECO:0000313" key="1">
    <source>
        <dbReference type="EMBL" id="KAK7315801.1"/>
    </source>
</evidence>
<gene>
    <name evidence="1" type="ORF">VNO77_34379</name>
</gene>
<keyword evidence="2" id="KW-1185">Reference proteome</keyword>
<comment type="caution">
    <text evidence="1">The sequence shown here is derived from an EMBL/GenBank/DDBJ whole genome shotgun (WGS) entry which is preliminary data.</text>
</comment>
<dbReference type="EMBL" id="JAYMYQ010000008">
    <property type="protein sequence ID" value="KAK7315801.1"/>
    <property type="molecule type" value="Genomic_DNA"/>
</dbReference>
<protein>
    <submittedName>
        <fullName evidence="1">Uncharacterized protein</fullName>
    </submittedName>
</protein>
<organism evidence="1 2">
    <name type="scientific">Canavalia gladiata</name>
    <name type="common">Sword bean</name>
    <name type="synonym">Dolichos gladiatus</name>
    <dbReference type="NCBI Taxonomy" id="3824"/>
    <lineage>
        <taxon>Eukaryota</taxon>
        <taxon>Viridiplantae</taxon>
        <taxon>Streptophyta</taxon>
        <taxon>Embryophyta</taxon>
        <taxon>Tracheophyta</taxon>
        <taxon>Spermatophyta</taxon>
        <taxon>Magnoliopsida</taxon>
        <taxon>eudicotyledons</taxon>
        <taxon>Gunneridae</taxon>
        <taxon>Pentapetalae</taxon>
        <taxon>rosids</taxon>
        <taxon>fabids</taxon>
        <taxon>Fabales</taxon>
        <taxon>Fabaceae</taxon>
        <taxon>Papilionoideae</taxon>
        <taxon>50 kb inversion clade</taxon>
        <taxon>NPAAA clade</taxon>
        <taxon>indigoferoid/millettioid clade</taxon>
        <taxon>Phaseoleae</taxon>
        <taxon>Canavalia</taxon>
    </lineage>
</organism>
<dbReference type="AlphaFoldDB" id="A0AAN9PYH3"/>
<evidence type="ECO:0000313" key="2">
    <source>
        <dbReference type="Proteomes" id="UP001367508"/>
    </source>
</evidence>
<name>A0AAN9PYH3_CANGL</name>
<accession>A0AAN9PYH3</accession>
<sequence>MALSGYDVGFLYQLLIVSNKTQNLLLAYYYDRIELLLRCLIRLTSRRIHNMVCVGSCDSSGKRDLHSLSINAVIFYKVRDLLVNPIGLVLYFIHDGALASYTPYLADSG</sequence>
<proteinExistence type="predicted"/>
<reference evidence="1 2" key="1">
    <citation type="submission" date="2024-01" db="EMBL/GenBank/DDBJ databases">
        <title>The genomes of 5 underutilized Papilionoideae crops provide insights into root nodulation and disease resistanc.</title>
        <authorList>
            <person name="Jiang F."/>
        </authorList>
    </citation>
    <scope>NUCLEOTIDE SEQUENCE [LARGE SCALE GENOMIC DNA]</scope>
    <source>
        <strain evidence="1">LVBAO_FW01</strain>
        <tissue evidence="1">Leaves</tissue>
    </source>
</reference>
<dbReference type="Proteomes" id="UP001367508">
    <property type="component" value="Unassembled WGS sequence"/>
</dbReference>